<comment type="caution">
    <text evidence="9">The sequence shown here is derived from an EMBL/GenBank/DDBJ whole genome shotgun (WGS) entry which is preliminary data.</text>
</comment>
<dbReference type="RefSeq" id="WP_139448204.1">
    <property type="nucleotide sequence ID" value="NZ_VDMB01000008.1"/>
</dbReference>
<feature type="transmembrane region" description="Helical" evidence="7">
    <location>
        <begin position="146"/>
        <end position="164"/>
    </location>
</feature>
<keyword evidence="6 7" id="KW-0472">Membrane</keyword>
<accession>A0A5Q4VAS2</accession>
<feature type="transmembrane region" description="Helical" evidence="7">
    <location>
        <begin position="120"/>
        <end position="140"/>
    </location>
</feature>
<dbReference type="Proteomes" id="UP000321899">
    <property type="component" value="Unassembled WGS sequence"/>
</dbReference>
<protein>
    <submittedName>
        <fullName evidence="9">Phosphoethanolamine transferase</fullName>
    </submittedName>
</protein>
<name>A0A5Q4VAS2_9BACT</name>
<evidence type="ECO:0000256" key="3">
    <source>
        <dbReference type="ARBA" id="ARBA00022679"/>
    </source>
</evidence>
<dbReference type="GO" id="GO:0005886">
    <property type="term" value="C:plasma membrane"/>
    <property type="evidence" value="ECO:0007669"/>
    <property type="project" value="UniProtKB-SubCell"/>
</dbReference>
<evidence type="ECO:0000313" key="10">
    <source>
        <dbReference type="Proteomes" id="UP000321899"/>
    </source>
</evidence>
<dbReference type="PANTHER" id="PTHR30443">
    <property type="entry name" value="INNER MEMBRANE PROTEIN"/>
    <property type="match status" value="1"/>
</dbReference>
<evidence type="ECO:0000259" key="8">
    <source>
        <dbReference type="Pfam" id="PF00884"/>
    </source>
</evidence>
<evidence type="ECO:0000256" key="4">
    <source>
        <dbReference type="ARBA" id="ARBA00022692"/>
    </source>
</evidence>
<reference evidence="9 10" key="1">
    <citation type="submission" date="2019-06" db="EMBL/GenBank/DDBJ databases">
        <title>Desulfobotulus mexicanus sp. nov., a novel sulfate-reducing bacterium isolated from the sediment of an alkaline crater lake in Mexico.</title>
        <authorList>
            <person name="Hirschler-Rea A."/>
        </authorList>
    </citation>
    <scope>NUCLEOTIDE SEQUENCE [LARGE SCALE GENOMIC DNA]</scope>
    <source>
        <strain evidence="9 10">PAR22N</strain>
    </source>
</reference>
<dbReference type="InterPro" id="IPR040423">
    <property type="entry name" value="PEA_transferase"/>
</dbReference>
<evidence type="ECO:0000256" key="5">
    <source>
        <dbReference type="ARBA" id="ARBA00022989"/>
    </source>
</evidence>
<sequence>MNIDKLKSISFRLCIHGLLALAIALCLMLPALIFNSFSPSNVIWFSEKYYWIFFGFALLLAACRSHTFIAVVLGLLCLLEITQFASLAYFGDYINPFWIHQMFIEAADVSQEALASTKNLYFVPLSALLPYASAFLLIYATKKARFKLPFMTILVALILIFPGIRMKVHSDSDDIFSFFPVISDPSLANSLQSYYAWLNFILIPGQDTENLPEFPPYQTENIPLLHEKMNVVVVMGESATPNHMSLYGYPRKTTPNLDALAAETDQLITKLGISAANATRSALPAFYTAQYHPLDTKPVQNQNTNLFTLAKKQGFKTFYISAQNINCLNGVNTKDIDFIAAFDHHRSLFSRKKDDGIIELLHQLELSDKNFIILHQRNSHSPYAVNYSHRPEFDVFSSENPTREQNHIDTYDNSILYSDWLYDEVIKYFKTMPESPPSYIFITSDHGEMFGENGLWGHNHMDMENFKVPLIYYGIHADPGFTGKIREEKVITHYQLSLYTAELLGTRIINPGEEEGIFYVNGVAAFGRSGYLRFRITEEGSIEEIELMR</sequence>
<evidence type="ECO:0000256" key="2">
    <source>
        <dbReference type="ARBA" id="ARBA00022475"/>
    </source>
</evidence>
<feature type="domain" description="Sulfatase N-terminal" evidence="8">
    <location>
        <begin position="230"/>
        <end position="478"/>
    </location>
</feature>
<dbReference type="GO" id="GO:0016776">
    <property type="term" value="F:phosphotransferase activity, phosphate group as acceptor"/>
    <property type="evidence" value="ECO:0007669"/>
    <property type="project" value="TreeGrafter"/>
</dbReference>
<keyword evidence="5 7" id="KW-1133">Transmembrane helix</keyword>
<dbReference type="InterPro" id="IPR017850">
    <property type="entry name" value="Alkaline_phosphatase_core_sf"/>
</dbReference>
<dbReference type="CDD" id="cd16017">
    <property type="entry name" value="LptA"/>
    <property type="match status" value="1"/>
</dbReference>
<dbReference type="Gene3D" id="3.40.720.10">
    <property type="entry name" value="Alkaline Phosphatase, subunit A"/>
    <property type="match status" value="1"/>
</dbReference>
<dbReference type="AlphaFoldDB" id="A0A5Q4VAS2"/>
<keyword evidence="10" id="KW-1185">Reference proteome</keyword>
<evidence type="ECO:0000256" key="6">
    <source>
        <dbReference type="ARBA" id="ARBA00023136"/>
    </source>
</evidence>
<dbReference type="GO" id="GO:0009244">
    <property type="term" value="P:lipopolysaccharide core region biosynthetic process"/>
    <property type="evidence" value="ECO:0007669"/>
    <property type="project" value="TreeGrafter"/>
</dbReference>
<evidence type="ECO:0000313" key="9">
    <source>
        <dbReference type="EMBL" id="TYT74854.1"/>
    </source>
</evidence>
<dbReference type="SUPFAM" id="SSF53649">
    <property type="entry name" value="Alkaline phosphatase-like"/>
    <property type="match status" value="1"/>
</dbReference>
<dbReference type="Pfam" id="PF00884">
    <property type="entry name" value="Sulfatase"/>
    <property type="match status" value="1"/>
</dbReference>
<dbReference type="InterPro" id="IPR058130">
    <property type="entry name" value="PEA_transf_C"/>
</dbReference>
<dbReference type="InterPro" id="IPR000917">
    <property type="entry name" value="Sulfatase_N"/>
</dbReference>
<evidence type="ECO:0000256" key="1">
    <source>
        <dbReference type="ARBA" id="ARBA00004651"/>
    </source>
</evidence>
<feature type="transmembrane region" description="Helical" evidence="7">
    <location>
        <begin position="12"/>
        <end position="37"/>
    </location>
</feature>
<proteinExistence type="predicted"/>
<organism evidence="9 10">
    <name type="scientific">Desulfobotulus mexicanus</name>
    <dbReference type="NCBI Taxonomy" id="2586642"/>
    <lineage>
        <taxon>Bacteria</taxon>
        <taxon>Pseudomonadati</taxon>
        <taxon>Thermodesulfobacteriota</taxon>
        <taxon>Desulfobacteria</taxon>
        <taxon>Desulfobacterales</taxon>
        <taxon>Desulfobacteraceae</taxon>
        <taxon>Desulfobotulus</taxon>
    </lineage>
</organism>
<evidence type="ECO:0000256" key="7">
    <source>
        <dbReference type="SAM" id="Phobius"/>
    </source>
</evidence>
<dbReference type="OrthoDB" id="9766107at2"/>
<dbReference type="PANTHER" id="PTHR30443:SF2">
    <property type="entry name" value="PHOSPHOETHANOLAMINE TRANSFERASE EPTC"/>
    <property type="match status" value="1"/>
</dbReference>
<keyword evidence="4 7" id="KW-0812">Transmembrane</keyword>
<gene>
    <name evidence="9" type="ORF">FIM25_08380</name>
</gene>
<keyword evidence="2" id="KW-1003">Cell membrane</keyword>
<feature type="transmembrane region" description="Helical" evidence="7">
    <location>
        <begin position="49"/>
        <end position="79"/>
    </location>
</feature>
<keyword evidence="3 9" id="KW-0808">Transferase</keyword>
<comment type="subcellular location">
    <subcellularLocation>
        <location evidence="1">Cell membrane</location>
        <topology evidence="1">Multi-pass membrane protein</topology>
    </subcellularLocation>
</comment>
<dbReference type="EMBL" id="VDMB01000008">
    <property type="protein sequence ID" value="TYT74854.1"/>
    <property type="molecule type" value="Genomic_DNA"/>
</dbReference>